<reference evidence="1 2" key="1">
    <citation type="submission" date="2019-09" db="EMBL/GenBank/DDBJ databases">
        <authorList>
            <person name="Depoorter E."/>
        </authorList>
    </citation>
    <scope>NUCLEOTIDE SEQUENCE [LARGE SCALE GENOMIC DNA]</scope>
    <source>
        <strain evidence="1">LMG 30113</strain>
    </source>
</reference>
<dbReference type="AlphaFoldDB" id="A0A6J5F1N0"/>
<organism evidence="1 2">
    <name type="scientific">Burkholderia paludis</name>
    <dbReference type="NCBI Taxonomy" id="1506587"/>
    <lineage>
        <taxon>Bacteria</taxon>
        <taxon>Pseudomonadati</taxon>
        <taxon>Pseudomonadota</taxon>
        <taxon>Betaproteobacteria</taxon>
        <taxon>Burkholderiales</taxon>
        <taxon>Burkholderiaceae</taxon>
        <taxon>Burkholderia</taxon>
        <taxon>Burkholderia cepacia complex</taxon>
    </lineage>
</organism>
<evidence type="ECO:0000313" key="2">
    <source>
        <dbReference type="Proteomes" id="UP000494330"/>
    </source>
</evidence>
<protein>
    <submittedName>
        <fullName evidence="1">Uncharacterized protein</fullName>
    </submittedName>
</protein>
<evidence type="ECO:0000313" key="1">
    <source>
        <dbReference type="EMBL" id="VWC42550.1"/>
    </source>
</evidence>
<dbReference type="EMBL" id="CABVQD010000044">
    <property type="protein sequence ID" value="VWC42550.1"/>
    <property type="molecule type" value="Genomic_DNA"/>
</dbReference>
<name>A0A6J5F1N0_9BURK</name>
<dbReference type="Proteomes" id="UP000494330">
    <property type="component" value="Unassembled WGS sequence"/>
</dbReference>
<dbReference type="RefSeq" id="WP_052001549.1">
    <property type="nucleotide sequence ID" value="NZ_CABVQD010000044.1"/>
</dbReference>
<gene>
    <name evidence="1" type="ORF">BPA30113_07032</name>
</gene>
<sequence length="202" mass="22294">MINYITPELLTHLFPTPAAADEVEVTEPLSIDPSIEAVGIDFGGTRFVVFFADVMAYAGSDADYVRQTAAAWNNGFVPLEGSRLVKFVRADADPDTMFDPAKWPLPDAAMIWQFIEALAFAVEGHAVGFPAVSQYFYMPQTGKLDSLYNRMSRQFERGKYGVAFRCVTRPASDEGGFYGYERIEQVAPEGGRAAEVRARRGA</sequence>
<accession>A0A6J5F1N0</accession>
<keyword evidence="2" id="KW-1185">Reference proteome</keyword>
<proteinExistence type="predicted"/>